<dbReference type="Proteomes" id="UP001556040">
    <property type="component" value="Unassembled WGS sequence"/>
</dbReference>
<keyword evidence="2" id="KW-1185">Reference proteome</keyword>
<comment type="caution">
    <text evidence="1">The sequence shown here is derived from an EMBL/GenBank/DDBJ whole genome shotgun (WGS) entry which is preliminary data.</text>
</comment>
<reference evidence="1 2" key="1">
    <citation type="journal article" date="1979" name="Int. J. Syst. Evol. Microbiol.">
        <title>Bacillus globisporus subsp. marinus subsp. nov.</title>
        <authorList>
            <person name="Liu H."/>
        </authorList>
    </citation>
    <scope>NUCLEOTIDE SEQUENCE [LARGE SCALE GENOMIC DNA]</scope>
    <source>
        <strain evidence="1 2">DSM 1297</strain>
    </source>
</reference>
<dbReference type="RefSeq" id="WP_367779938.1">
    <property type="nucleotide sequence ID" value="NZ_JBFMIA010000010.1"/>
</dbReference>
<evidence type="ECO:0000313" key="2">
    <source>
        <dbReference type="Proteomes" id="UP001556040"/>
    </source>
</evidence>
<gene>
    <name evidence="1" type="ORF">AB1471_11650</name>
</gene>
<evidence type="ECO:0000313" key="1">
    <source>
        <dbReference type="EMBL" id="MEW9502447.1"/>
    </source>
</evidence>
<dbReference type="EMBL" id="JBFMIA010000010">
    <property type="protein sequence ID" value="MEW9502447.1"/>
    <property type="molecule type" value="Genomic_DNA"/>
</dbReference>
<name>A0ABV3Q529_9BACL</name>
<organism evidence="1 2">
    <name type="scientific">Jeotgalibacillus marinus</name>
    <dbReference type="NCBI Taxonomy" id="86667"/>
    <lineage>
        <taxon>Bacteria</taxon>
        <taxon>Bacillati</taxon>
        <taxon>Bacillota</taxon>
        <taxon>Bacilli</taxon>
        <taxon>Bacillales</taxon>
        <taxon>Caryophanaceae</taxon>
        <taxon>Jeotgalibacillus</taxon>
    </lineage>
</organism>
<protein>
    <submittedName>
        <fullName evidence="1">Uncharacterized protein</fullName>
    </submittedName>
</protein>
<proteinExistence type="predicted"/>
<sequence length="339" mass="38346">MFMNKISSINKLFLTTLLLFGLYVPMGAGASSEVQENNEERNFATGINPAITTLDDGRIFVAYEKDDQLFTQVGTPTSHEVEWTDPLTFERKGDWQNPSLEVAEGMVYLTHTDKNPSSPIVYYNVGEVAIDGSVDWVVKLHWGNIVGEGKKYHLVNLKNNPTKHNMISIVSSHKGYIYGLEGWTTSTYFMYTNGIKMQNERGVNPSITSINGKSVLQINQGYGDQFLYYKFGEMTTEEGRIEWSTPFIYDHGFDPVAIQLENNHILEAHGLTGNITTYSLGTIQGDNIDFYNKDNLLALGYNHDLSLLNDGRVIDVYENGEGQLYYQLGRYVDGNMEWF</sequence>
<accession>A0ABV3Q529</accession>